<dbReference type="AlphaFoldDB" id="A3XHW1"/>
<gene>
    <name evidence="3" type="ORF">MED217_16365</name>
</gene>
<dbReference type="NCBIfam" id="NF037970">
    <property type="entry name" value="vanZ_1"/>
    <property type="match status" value="1"/>
</dbReference>
<name>A3XHW1_LEEBM</name>
<dbReference type="eggNOG" id="COG5652">
    <property type="taxonomic scope" value="Bacteria"/>
</dbReference>
<dbReference type="Pfam" id="PF04892">
    <property type="entry name" value="VanZ"/>
    <property type="match status" value="1"/>
</dbReference>
<organism evidence="3 4">
    <name type="scientific">Leeuwenhoekiella blandensis (strain CECT 7118 / CCUG 51940 / KCTC 22103 / MED217)</name>
    <name type="common">Flavobacterium sp. (strain MED217)</name>
    <dbReference type="NCBI Taxonomy" id="398720"/>
    <lineage>
        <taxon>Bacteria</taxon>
        <taxon>Pseudomonadati</taxon>
        <taxon>Bacteroidota</taxon>
        <taxon>Flavobacteriia</taxon>
        <taxon>Flavobacteriales</taxon>
        <taxon>Flavobacteriaceae</taxon>
        <taxon>Leeuwenhoekiella</taxon>
    </lineage>
</organism>
<dbReference type="PANTHER" id="PTHR28008:SF1">
    <property type="entry name" value="DOMAIN PROTEIN, PUTATIVE (AFU_ORTHOLOGUE AFUA_3G10980)-RELATED"/>
    <property type="match status" value="1"/>
</dbReference>
<evidence type="ECO:0000256" key="1">
    <source>
        <dbReference type="SAM" id="Phobius"/>
    </source>
</evidence>
<dbReference type="OrthoDB" id="5472246at2"/>
<evidence type="ECO:0000313" key="4">
    <source>
        <dbReference type="Proteomes" id="UP000001601"/>
    </source>
</evidence>
<feature type="transmembrane region" description="Helical" evidence="1">
    <location>
        <begin position="46"/>
        <end position="64"/>
    </location>
</feature>
<evidence type="ECO:0000313" key="3">
    <source>
        <dbReference type="EMBL" id="EAQ51134.1"/>
    </source>
</evidence>
<protein>
    <submittedName>
        <fullName evidence="3">Glycine cleavage system protein H</fullName>
    </submittedName>
</protein>
<comment type="caution">
    <text evidence="3">The sequence shown here is derived from an EMBL/GenBank/DDBJ whole genome shotgun (WGS) entry which is preliminary data.</text>
</comment>
<keyword evidence="4" id="KW-1185">Reference proteome</keyword>
<dbReference type="EMBL" id="AANC01000001">
    <property type="protein sequence ID" value="EAQ51134.1"/>
    <property type="molecule type" value="Genomic_DNA"/>
</dbReference>
<keyword evidence="1" id="KW-0812">Transmembrane</keyword>
<sequence length="107" mass="11925">MPMPHISDAPEDSDKVVHLLAYAVFVSLWFLFFYVLKQKKDNFSRALIKSCSLALIYGIIIEILQGELTTSRSADFKDVLANSVGILIGILIVFLAKPQLNALKSKL</sequence>
<feature type="transmembrane region" description="Helical" evidence="1">
    <location>
        <begin position="79"/>
        <end position="96"/>
    </location>
</feature>
<feature type="domain" description="VanZ-like" evidence="2">
    <location>
        <begin position="22"/>
        <end position="96"/>
    </location>
</feature>
<accession>A3XHW1</accession>
<dbReference type="STRING" id="398720.MED217_16365"/>
<reference evidence="3 4" key="1">
    <citation type="journal article" date="2007" name="Nature">
        <title>Light stimulates growth of proteorhodopsin-containing marine Flavobacteria.</title>
        <authorList>
            <person name="Gomez-Consarnau L."/>
            <person name="Gonzalez J.M."/>
            <person name="Coll-Llado M."/>
            <person name="Gourdon P."/>
            <person name="Pascher T."/>
            <person name="Neutze R."/>
            <person name="Pedros-Alio C."/>
            <person name="Pinhassi J."/>
        </authorList>
    </citation>
    <scope>NUCLEOTIDE SEQUENCE [LARGE SCALE GENOMIC DNA]</scope>
    <source>
        <strain evidence="3 4">MED217</strain>
    </source>
</reference>
<keyword evidence="1" id="KW-1133">Transmembrane helix</keyword>
<dbReference type="PANTHER" id="PTHR28008">
    <property type="entry name" value="DOMAIN PROTEIN, PUTATIVE (AFU_ORTHOLOGUE AFUA_3G10980)-RELATED"/>
    <property type="match status" value="1"/>
</dbReference>
<dbReference type="Proteomes" id="UP000001601">
    <property type="component" value="Unassembled WGS sequence"/>
</dbReference>
<keyword evidence="1" id="KW-0472">Membrane</keyword>
<evidence type="ECO:0000259" key="2">
    <source>
        <dbReference type="Pfam" id="PF04892"/>
    </source>
</evidence>
<dbReference type="HOGENOM" id="CLU_096028_2_1_10"/>
<dbReference type="InterPro" id="IPR006976">
    <property type="entry name" value="VanZ-like"/>
</dbReference>
<proteinExistence type="predicted"/>
<feature type="transmembrane region" description="Helical" evidence="1">
    <location>
        <begin position="16"/>
        <end position="34"/>
    </location>
</feature>